<dbReference type="SUPFAM" id="SSF81383">
    <property type="entry name" value="F-box domain"/>
    <property type="match status" value="1"/>
</dbReference>
<feature type="domain" description="F-box" evidence="1">
    <location>
        <begin position="38"/>
        <end position="92"/>
    </location>
</feature>
<keyword evidence="3" id="KW-1185">Reference proteome</keyword>
<feature type="non-terminal residue" evidence="2">
    <location>
        <position position="137"/>
    </location>
</feature>
<evidence type="ECO:0000313" key="2">
    <source>
        <dbReference type="EMBL" id="KVH90951.1"/>
    </source>
</evidence>
<sequence>MVSTISRGTEFWPAKAIYGNLVLRTVSAWNLEPIAEPRVSMAYLPPEILEQILIRLKVRDLIRCKSVCKSWLSLISDPCFIKAHLKHSYERDRNDEKIGERRIVMSKYRGFNIYETFDVDEGLYDFYKLHMLGSSDG</sequence>
<dbReference type="PANTHER" id="PTHR31672">
    <property type="entry name" value="BNACNNG10540D PROTEIN"/>
    <property type="match status" value="1"/>
</dbReference>
<comment type="caution">
    <text evidence="2">The sequence shown here is derived from an EMBL/GenBank/DDBJ whole genome shotgun (WGS) entry which is preliminary data.</text>
</comment>
<proteinExistence type="predicted"/>
<dbReference type="InterPro" id="IPR050796">
    <property type="entry name" value="SCF_F-box_component"/>
</dbReference>
<dbReference type="CDD" id="cd22157">
    <property type="entry name" value="F-box_AtFBW1-like"/>
    <property type="match status" value="1"/>
</dbReference>
<accession>A0A103XHP0</accession>
<dbReference type="EMBL" id="LEKV01005087">
    <property type="protein sequence ID" value="KVH90951.1"/>
    <property type="molecule type" value="Genomic_DNA"/>
</dbReference>
<dbReference type="PROSITE" id="PS50181">
    <property type="entry name" value="FBOX"/>
    <property type="match status" value="1"/>
</dbReference>
<dbReference type="Pfam" id="PF12937">
    <property type="entry name" value="F-box-like"/>
    <property type="match status" value="1"/>
</dbReference>
<organism evidence="2 3">
    <name type="scientific">Cynara cardunculus var. scolymus</name>
    <name type="common">Globe artichoke</name>
    <name type="synonym">Cynara scolymus</name>
    <dbReference type="NCBI Taxonomy" id="59895"/>
    <lineage>
        <taxon>Eukaryota</taxon>
        <taxon>Viridiplantae</taxon>
        <taxon>Streptophyta</taxon>
        <taxon>Embryophyta</taxon>
        <taxon>Tracheophyta</taxon>
        <taxon>Spermatophyta</taxon>
        <taxon>Magnoliopsida</taxon>
        <taxon>eudicotyledons</taxon>
        <taxon>Gunneridae</taxon>
        <taxon>Pentapetalae</taxon>
        <taxon>asterids</taxon>
        <taxon>campanulids</taxon>
        <taxon>Asterales</taxon>
        <taxon>Asteraceae</taxon>
        <taxon>Carduoideae</taxon>
        <taxon>Cardueae</taxon>
        <taxon>Carduinae</taxon>
        <taxon>Cynara</taxon>
    </lineage>
</organism>
<dbReference type="SMART" id="SM00256">
    <property type="entry name" value="FBOX"/>
    <property type="match status" value="1"/>
</dbReference>
<evidence type="ECO:0000313" key="3">
    <source>
        <dbReference type="Proteomes" id="UP000243975"/>
    </source>
</evidence>
<dbReference type="AlphaFoldDB" id="A0A103XHP0"/>
<dbReference type="InterPro" id="IPR001810">
    <property type="entry name" value="F-box_dom"/>
</dbReference>
<gene>
    <name evidence="2" type="ORF">Ccrd_007045</name>
</gene>
<evidence type="ECO:0000259" key="1">
    <source>
        <dbReference type="PROSITE" id="PS50181"/>
    </source>
</evidence>
<dbReference type="Proteomes" id="UP000243975">
    <property type="component" value="Unassembled WGS sequence"/>
</dbReference>
<protein>
    <submittedName>
        <fullName evidence="2">F-box domain, cyclin-like protein</fullName>
    </submittedName>
</protein>
<dbReference type="PANTHER" id="PTHR31672:SF13">
    <property type="entry name" value="F-BOX PROTEIN CPR30-LIKE"/>
    <property type="match status" value="1"/>
</dbReference>
<name>A0A103XHP0_CYNCS</name>
<reference evidence="2 3" key="1">
    <citation type="journal article" date="2016" name="Sci. Rep.">
        <title>The genome sequence of the outbreeding globe artichoke constructed de novo incorporating a phase-aware low-pass sequencing strategy of F1 progeny.</title>
        <authorList>
            <person name="Scaglione D."/>
            <person name="Reyes-Chin-Wo S."/>
            <person name="Acquadro A."/>
            <person name="Froenicke L."/>
            <person name="Portis E."/>
            <person name="Beitel C."/>
            <person name="Tirone M."/>
            <person name="Mauro R."/>
            <person name="Lo Monaco A."/>
            <person name="Mauromicale G."/>
            <person name="Faccioli P."/>
            <person name="Cattivelli L."/>
            <person name="Rieseberg L."/>
            <person name="Michelmore R."/>
            <person name="Lanteri S."/>
        </authorList>
    </citation>
    <scope>NUCLEOTIDE SEQUENCE [LARGE SCALE GENOMIC DNA]</scope>
    <source>
        <strain evidence="2">2C</strain>
    </source>
</reference>
<dbReference type="Gene3D" id="1.20.1280.50">
    <property type="match status" value="1"/>
</dbReference>
<dbReference type="InterPro" id="IPR036047">
    <property type="entry name" value="F-box-like_dom_sf"/>
</dbReference>
<dbReference type="Gramene" id="KVH90951">
    <property type="protein sequence ID" value="KVH90951"/>
    <property type="gene ID" value="Ccrd_007045"/>
</dbReference>